<dbReference type="Gene3D" id="1.10.437.10">
    <property type="entry name" value="Blc2-like"/>
    <property type="match status" value="1"/>
</dbReference>
<accession>A0AAV4VFU2</accession>
<dbReference type="PRINTS" id="PR01862">
    <property type="entry name" value="BCL2FAMILY"/>
</dbReference>
<evidence type="ECO:0000259" key="4">
    <source>
        <dbReference type="SMART" id="SM00337"/>
    </source>
</evidence>
<dbReference type="GO" id="GO:0008630">
    <property type="term" value="P:intrinsic apoptotic signaling pathway in response to DNA damage"/>
    <property type="evidence" value="ECO:0007669"/>
    <property type="project" value="TreeGrafter"/>
</dbReference>
<keyword evidence="3" id="KW-1133">Transmembrane helix</keyword>
<keyword evidence="6" id="KW-1185">Reference proteome</keyword>
<dbReference type="AlphaFoldDB" id="A0AAV4VFU2"/>
<gene>
    <name evidence="5" type="primary">AVEN_236480_1</name>
    <name evidence="5" type="ORF">CDAR_465091</name>
</gene>
<dbReference type="EMBL" id="BPLQ01012955">
    <property type="protein sequence ID" value="GIY68825.1"/>
    <property type="molecule type" value="Genomic_DNA"/>
</dbReference>
<reference evidence="5 6" key="1">
    <citation type="submission" date="2021-06" db="EMBL/GenBank/DDBJ databases">
        <title>Caerostris darwini draft genome.</title>
        <authorList>
            <person name="Kono N."/>
            <person name="Arakawa K."/>
        </authorList>
    </citation>
    <scope>NUCLEOTIDE SEQUENCE [LARGE SCALE GENOMIC DNA]</scope>
</reference>
<keyword evidence="3" id="KW-0812">Transmembrane</keyword>
<dbReference type="InterPro" id="IPR046371">
    <property type="entry name" value="Bcl-2_BH1-3"/>
</dbReference>
<sequence length="231" mass="25964">MSGAAKKFLLPIGLAIPMYIPPEDIAVSVFSNFLHDEFEQEGVEDDGILEEDIEPNQNILQNLAVTQGNAQSGCRGTTDVIGNQEQAVIVEVGVSIREIANEFAKSKHRKAIRKEADEVDLSAINFDRFFLMLDEVFKHGITKHHLVALFFFCSDVLVRCVKAKLRELGMNLFKWSIQYIVDRVCKWITENGGWEKVIKGTFFIPRKFIYVSAGVIAIAAVCWLSVKGIKK</sequence>
<comment type="caution">
    <text evidence="5">The sequence shown here is derived from an EMBL/GenBank/DDBJ whole genome shotgun (WGS) entry which is preliminary data.</text>
</comment>
<dbReference type="PANTHER" id="PTHR11256">
    <property type="entry name" value="BCL-2 RELATED"/>
    <property type="match status" value="1"/>
</dbReference>
<dbReference type="InterPro" id="IPR026298">
    <property type="entry name" value="Bcl-2_fam"/>
</dbReference>
<dbReference type="Pfam" id="PF00452">
    <property type="entry name" value="Bcl-2"/>
    <property type="match status" value="1"/>
</dbReference>
<dbReference type="Proteomes" id="UP001054837">
    <property type="component" value="Unassembled WGS sequence"/>
</dbReference>
<dbReference type="InterPro" id="IPR002475">
    <property type="entry name" value="Bcl2-like"/>
</dbReference>
<comment type="similarity">
    <text evidence="1">Belongs to the Bcl-2 family.</text>
</comment>
<dbReference type="GO" id="GO:0005741">
    <property type="term" value="C:mitochondrial outer membrane"/>
    <property type="evidence" value="ECO:0007669"/>
    <property type="project" value="TreeGrafter"/>
</dbReference>
<organism evidence="5 6">
    <name type="scientific">Caerostris darwini</name>
    <dbReference type="NCBI Taxonomy" id="1538125"/>
    <lineage>
        <taxon>Eukaryota</taxon>
        <taxon>Metazoa</taxon>
        <taxon>Ecdysozoa</taxon>
        <taxon>Arthropoda</taxon>
        <taxon>Chelicerata</taxon>
        <taxon>Arachnida</taxon>
        <taxon>Araneae</taxon>
        <taxon>Araneomorphae</taxon>
        <taxon>Entelegynae</taxon>
        <taxon>Araneoidea</taxon>
        <taxon>Araneidae</taxon>
        <taxon>Caerostris</taxon>
    </lineage>
</organism>
<proteinExistence type="inferred from homology"/>
<dbReference type="PROSITE" id="PS50062">
    <property type="entry name" value="BCL2_FAMILY"/>
    <property type="match status" value="1"/>
</dbReference>
<feature type="transmembrane region" description="Helical" evidence="3">
    <location>
        <begin position="208"/>
        <end position="226"/>
    </location>
</feature>
<keyword evidence="2" id="KW-0053">Apoptosis</keyword>
<feature type="domain" description="Bcl-2 Bcl-2 homology region 1-3" evidence="4">
    <location>
        <begin position="96"/>
        <end position="194"/>
    </location>
</feature>
<evidence type="ECO:0000313" key="5">
    <source>
        <dbReference type="EMBL" id="GIY68825.1"/>
    </source>
</evidence>
<dbReference type="GO" id="GO:0001836">
    <property type="term" value="P:release of cytochrome c from mitochondria"/>
    <property type="evidence" value="ECO:0007669"/>
    <property type="project" value="TreeGrafter"/>
</dbReference>
<dbReference type="PANTHER" id="PTHR11256:SF21">
    <property type="entry name" value="BCL-2 BCL-2 HOMOLOGY REGION 1-3 DOMAIN-CONTAINING PROTEIN"/>
    <property type="match status" value="1"/>
</dbReference>
<dbReference type="InterPro" id="IPR036834">
    <property type="entry name" value="Bcl-2-like_sf"/>
</dbReference>
<name>A0AAV4VFU2_9ARAC</name>
<protein>
    <recommendedName>
        <fullName evidence="4">Bcl-2 Bcl-2 homology region 1-3 domain-containing protein</fullName>
    </recommendedName>
</protein>
<dbReference type="GO" id="GO:0042981">
    <property type="term" value="P:regulation of apoptotic process"/>
    <property type="evidence" value="ECO:0007669"/>
    <property type="project" value="InterPro"/>
</dbReference>
<dbReference type="GO" id="GO:0051400">
    <property type="term" value="F:BH domain binding"/>
    <property type="evidence" value="ECO:0007669"/>
    <property type="project" value="TreeGrafter"/>
</dbReference>
<evidence type="ECO:0000256" key="2">
    <source>
        <dbReference type="ARBA" id="ARBA00022703"/>
    </source>
</evidence>
<evidence type="ECO:0000256" key="1">
    <source>
        <dbReference type="ARBA" id="ARBA00009458"/>
    </source>
</evidence>
<keyword evidence="3" id="KW-0472">Membrane</keyword>
<evidence type="ECO:0000256" key="3">
    <source>
        <dbReference type="SAM" id="Phobius"/>
    </source>
</evidence>
<dbReference type="GO" id="GO:0097192">
    <property type="term" value="P:extrinsic apoptotic signaling pathway in absence of ligand"/>
    <property type="evidence" value="ECO:0007669"/>
    <property type="project" value="TreeGrafter"/>
</dbReference>
<dbReference type="SMART" id="SM00337">
    <property type="entry name" value="BCL"/>
    <property type="match status" value="1"/>
</dbReference>
<evidence type="ECO:0000313" key="6">
    <source>
        <dbReference type="Proteomes" id="UP001054837"/>
    </source>
</evidence>
<dbReference type="SUPFAM" id="SSF56854">
    <property type="entry name" value="Bcl-2 inhibitors of programmed cell death"/>
    <property type="match status" value="1"/>
</dbReference>